<feature type="transmembrane region" description="Helical" evidence="10">
    <location>
        <begin position="431"/>
        <end position="455"/>
    </location>
</feature>
<feature type="transmembrane region" description="Helical" evidence="10">
    <location>
        <begin position="190"/>
        <end position="209"/>
    </location>
</feature>
<reference evidence="11 13" key="1">
    <citation type="journal article" date="2010" name="BMC Genomics">
        <title>Combination of measures distinguishes pre-miRNAs from other stem-loops in the genome of the newly sequenced Anopheles darlingi.</title>
        <authorList>
            <person name="Mendes N.D."/>
            <person name="Freitas A.T."/>
            <person name="Vasconcelos A.T."/>
            <person name="Sagot M.F."/>
        </authorList>
    </citation>
    <scope>NUCLEOTIDE SEQUENCE</scope>
</reference>
<feature type="transmembrane region" description="Helical" evidence="10">
    <location>
        <begin position="775"/>
        <end position="794"/>
    </location>
</feature>
<feature type="transmembrane region" description="Helical" evidence="10">
    <location>
        <begin position="150"/>
        <end position="170"/>
    </location>
</feature>
<feature type="transmembrane region" description="Helical" evidence="10">
    <location>
        <begin position="594"/>
        <end position="617"/>
    </location>
</feature>
<dbReference type="VEuPathDB" id="VectorBase:ADAR2_005240"/>
<dbReference type="EMBL" id="ADMH02002216">
    <property type="protein sequence ID" value="ETN57745.1"/>
    <property type="molecule type" value="Genomic_DNA"/>
</dbReference>
<keyword evidence="9" id="KW-0807">Transducer</keyword>
<feature type="transmembrane region" description="Helical" evidence="10">
    <location>
        <begin position="564"/>
        <end position="587"/>
    </location>
</feature>
<keyword evidence="13" id="KW-1185">Reference proteome</keyword>
<keyword evidence="5" id="KW-0552">Olfaction</keyword>
<reference evidence="11" key="2">
    <citation type="submission" date="2010-05" db="EMBL/GenBank/DDBJ databases">
        <authorList>
            <person name="Almeida L.G."/>
            <person name="Nicolas M.F."/>
            <person name="Souza R.C."/>
            <person name="Vasconcelos A.T.R."/>
        </authorList>
    </citation>
    <scope>NUCLEOTIDE SEQUENCE</scope>
</reference>
<reference evidence="12" key="4">
    <citation type="submission" date="2015-06" db="UniProtKB">
        <authorList>
            <consortium name="EnsemblMetazoa"/>
        </authorList>
    </citation>
    <scope>IDENTIFICATION</scope>
</reference>
<proteinExistence type="predicted"/>
<dbReference type="PANTHER" id="PTHR21137:SF35">
    <property type="entry name" value="ODORANT RECEPTOR 19A-RELATED"/>
    <property type="match status" value="1"/>
</dbReference>
<keyword evidence="7 10" id="KW-0472">Membrane</keyword>
<dbReference type="VEuPathDB" id="VectorBase:ADAR2_005547"/>
<dbReference type="GO" id="GO:0005549">
    <property type="term" value="F:odorant binding"/>
    <property type="evidence" value="ECO:0007669"/>
    <property type="project" value="InterPro"/>
</dbReference>
<sequence>MEFLRKLKKYRFFSYTPPNPYDGCVEITRRIDHFNRMMGISFFNPDHSFINPSFIFGIGSFVIYGFSVFITIYRFRDDITKVIHCLTTCGFASQAVMKLYSFIITRREVIALNEINSQYYGTMMSQSDGIKRVLCDNLSLIYLVSRVAGLAYLVLELMTLITPTISSFSVSELILPFGFFFPFVDPDTSFGYIWNLVFQLIISAYYWMLTVGSDITTIYNLLTACGQLDMLIGLIDELNEELELGKPPAIIRRKIVQIVQLHQQHREYLQRLVDFLNLYHLIAVGCSVLAMIISVMGLVLLDWYPGVAMVFLGSSQLFYICFLGTSLDIKVTDDLTDKVGAVNWSKLSVADMKYMKLVLAMTQKPKVLVVATTPLNISAFVQLDCMMMLIEELNDQLTEGVESTTIRQKIVKIIKLHQFHRDYLTELMHFLYLYHVGAIGFTVLTVMISVMGIVLTDTLIETVGAIKWDKLSCSGMKYMNLVLALSQKPKLLMLHNRNQSFSKFQSEQHAKNMEYIRKLHKFNFFYFVTNNPQTGCTVITDMMDNFLRLIGISVVQRDFSLWNFMFMFGLSILMTYLTCIFYTAYLYRNDITKLIFCISTFGFGCQGIVKIFFFTVLRNRVIALNETNYKHYTSILGESDRVKGAICKNLSLIYIIVKDEWMGYICNYVIQSTAAYYYYVMSAGSDVAIIYNLLTAAGQLDCMMTHIEELNDQLTAGAASAANRAKIVKIIKLHQFHRDYLTELMHFLYLYHVGAIGFTVLTVIISVMGVVLLRWYLGIIVSILASIQLFYICFLGTTFEMKTDTLIETVGAIKWDKLSCSEMKYMNLVLAVTQSPKLLMVVTTPLNINTYVQVRYYIIF</sequence>
<dbReference type="EnsemblMetazoa" id="ADAC010681-RA">
    <property type="protein sequence ID" value="ADAC010681-PA"/>
    <property type="gene ID" value="ADAC010681"/>
</dbReference>
<evidence type="ECO:0000313" key="12">
    <source>
        <dbReference type="EnsemblMetazoa" id="ADAC010681-PA"/>
    </source>
</evidence>
<evidence type="ECO:0000256" key="10">
    <source>
        <dbReference type="SAM" id="Phobius"/>
    </source>
</evidence>
<feature type="transmembrane region" description="Helical" evidence="10">
    <location>
        <begin position="54"/>
        <end position="73"/>
    </location>
</feature>
<evidence type="ECO:0000256" key="6">
    <source>
        <dbReference type="ARBA" id="ARBA00022989"/>
    </source>
</evidence>
<dbReference type="GO" id="GO:0005886">
    <property type="term" value="C:plasma membrane"/>
    <property type="evidence" value="ECO:0007669"/>
    <property type="project" value="UniProtKB-SubCell"/>
</dbReference>
<feature type="transmembrane region" description="Helical" evidence="10">
    <location>
        <begin position="278"/>
        <end position="301"/>
    </location>
</feature>
<gene>
    <name evidence="11" type="ORF">AND_010681</name>
</gene>
<evidence type="ECO:0000256" key="2">
    <source>
        <dbReference type="ARBA" id="ARBA00022475"/>
    </source>
</evidence>
<dbReference type="Pfam" id="PF02949">
    <property type="entry name" value="7tm_6"/>
    <property type="match status" value="2"/>
</dbReference>
<evidence type="ECO:0000313" key="11">
    <source>
        <dbReference type="EMBL" id="ETN57745.1"/>
    </source>
</evidence>
<feature type="transmembrane region" description="Helical" evidence="10">
    <location>
        <begin position="676"/>
        <end position="694"/>
    </location>
</feature>
<comment type="subcellular location">
    <subcellularLocation>
        <location evidence="1">Cell membrane</location>
        <topology evidence="1">Multi-pass membrane protein</topology>
    </subcellularLocation>
</comment>
<keyword evidence="4 10" id="KW-0812">Transmembrane</keyword>
<dbReference type="VEuPathDB" id="VectorBase:ADAC010681"/>
<feature type="transmembrane region" description="Helical" evidence="10">
    <location>
        <begin position="748"/>
        <end position="769"/>
    </location>
</feature>
<evidence type="ECO:0000256" key="5">
    <source>
        <dbReference type="ARBA" id="ARBA00022725"/>
    </source>
</evidence>
<evidence type="ECO:0000256" key="7">
    <source>
        <dbReference type="ARBA" id="ARBA00023136"/>
    </source>
</evidence>
<evidence type="ECO:0000256" key="4">
    <source>
        <dbReference type="ARBA" id="ARBA00022692"/>
    </source>
</evidence>
<dbReference type="InterPro" id="IPR004117">
    <property type="entry name" value="7tm6_olfct_rcpt"/>
</dbReference>
<keyword evidence="2" id="KW-1003">Cell membrane</keyword>
<keyword evidence="6 10" id="KW-1133">Transmembrane helix</keyword>
<dbReference type="GO" id="GO:0007165">
    <property type="term" value="P:signal transduction"/>
    <property type="evidence" value="ECO:0007669"/>
    <property type="project" value="UniProtKB-KW"/>
</dbReference>
<evidence type="ECO:0000256" key="9">
    <source>
        <dbReference type="ARBA" id="ARBA00023224"/>
    </source>
</evidence>
<evidence type="ECO:0000256" key="3">
    <source>
        <dbReference type="ARBA" id="ARBA00022606"/>
    </source>
</evidence>
<evidence type="ECO:0000313" key="13">
    <source>
        <dbReference type="Proteomes" id="UP000000673"/>
    </source>
</evidence>
<dbReference type="GO" id="GO:0004984">
    <property type="term" value="F:olfactory receptor activity"/>
    <property type="evidence" value="ECO:0007669"/>
    <property type="project" value="InterPro"/>
</dbReference>
<reference evidence="11" key="3">
    <citation type="journal article" date="2013" name="Nucleic Acids Res.">
        <title>The genome of Anopheles darlingi, the main neotropical malaria vector.</title>
        <authorList>
            <person name="Marinotti O."/>
            <person name="Cerqueira G.C."/>
            <person name="de Almeida L.G."/>
            <person name="Ferro M.I."/>
            <person name="Loreto E.L."/>
            <person name="Zaha A."/>
            <person name="Teixeira S.M."/>
            <person name="Wespiser A.R."/>
            <person name="Almeida E Silva A."/>
            <person name="Schlindwein A.D."/>
            <person name="Pacheco A.C."/>
            <person name="Silva A.L."/>
            <person name="Graveley B.R."/>
            <person name="Walenz B.P."/>
            <person name="Lima Bde A."/>
            <person name="Ribeiro C.A."/>
            <person name="Nunes-Silva C.G."/>
            <person name="de Carvalho C.R."/>
            <person name="Soares C.M."/>
            <person name="de Menezes C.B."/>
            <person name="Matiolli C."/>
            <person name="Caffrey D."/>
            <person name="Araujo D.A."/>
            <person name="de Oliveira D.M."/>
            <person name="Golenbock D."/>
            <person name="Grisard E.C."/>
            <person name="Fantinatti-Garboggini F."/>
            <person name="de Carvalho F.M."/>
            <person name="Barcellos F.G."/>
            <person name="Prosdocimi F."/>
            <person name="May G."/>
            <person name="Azevedo Junior G.M."/>
            <person name="Guimaraes G.M."/>
            <person name="Goldman G.H."/>
            <person name="Padilha I.Q."/>
            <person name="Batista Jda S."/>
            <person name="Ferro J.A."/>
            <person name="Ribeiro J.M."/>
            <person name="Fietto J.L."/>
            <person name="Dabbas K.M."/>
            <person name="Cerdeira L."/>
            <person name="Agnez-Lima L.F."/>
            <person name="Brocchi M."/>
            <person name="de Carvalho M.O."/>
            <person name="Teixeira Mde M."/>
            <person name="Diniz Maia Mde M."/>
            <person name="Goldman M.H."/>
            <person name="Cruz Schneider M.P."/>
            <person name="Felipe M.S."/>
            <person name="Hungria M."/>
            <person name="Nicolas M.F."/>
            <person name="Pereira M."/>
            <person name="Montes M.A."/>
            <person name="Cantao M.E."/>
            <person name="Vincentz M."/>
            <person name="Rafael M.S."/>
            <person name="Silverman N."/>
            <person name="Stoco P.H."/>
            <person name="Souza R.C."/>
            <person name="Vicentini R."/>
            <person name="Gazzinelli R.T."/>
            <person name="Neves Rde O."/>
            <person name="Silva R."/>
            <person name="Astolfi-Filho S."/>
            <person name="Maciel T.E."/>
            <person name="Urmenyi T.P."/>
            <person name="Tadei W.P."/>
            <person name="Camargo E.P."/>
            <person name="de Vasconcelos A.T."/>
        </authorList>
    </citation>
    <scope>NUCLEOTIDE SEQUENCE</scope>
</reference>
<dbReference type="HOGENOM" id="CLU_332665_0_0_1"/>
<dbReference type="PANTHER" id="PTHR21137">
    <property type="entry name" value="ODORANT RECEPTOR"/>
    <property type="match status" value="1"/>
</dbReference>
<accession>W5J4G2</accession>
<dbReference type="AlphaFoldDB" id="W5J4G2"/>
<organism evidence="11">
    <name type="scientific">Anopheles darlingi</name>
    <name type="common">Mosquito</name>
    <dbReference type="NCBI Taxonomy" id="43151"/>
    <lineage>
        <taxon>Eukaryota</taxon>
        <taxon>Metazoa</taxon>
        <taxon>Ecdysozoa</taxon>
        <taxon>Arthropoda</taxon>
        <taxon>Hexapoda</taxon>
        <taxon>Insecta</taxon>
        <taxon>Pterygota</taxon>
        <taxon>Neoptera</taxon>
        <taxon>Endopterygota</taxon>
        <taxon>Diptera</taxon>
        <taxon>Nematocera</taxon>
        <taxon>Culicoidea</taxon>
        <taxon>Culicidae</taxon>
        <taxon>Anophelinae</taxon>
        <taxon>Anopheles</taxon>
    </lineage>
</organism>
<feature type="transmembrane region" description="Helical" evidence="10">
    <location>
        <begin position="307"/>
        <end position="327"/>
    </location>
</feature>
<keyword evidence="3" id="KW-0716">Sensory transduction</keyword>
<name>W5J4G2_ANODA</name>
<protein>
    <submittedName>
        <fullName evidence="11 12">Uncharacterized protein</fullName>
    </submittedName>
</protein>
<evidence type="ECO:0000256" key="1">
    <source>
        <dbReference type="ARBA" id="ARBA00004651"/>
    </source>
</evidence>
<dbReference type="Proteomes" id="UP000000673">
    <property type="component" value="Unassembled WGS sequence"/>
</dbReference>
<dbReference type="eggNOG" id="ENOG502T8C4">
    <property type="taxonomic scope" value="Eukaryota"/>
</dbReference>
<keyword evidence="8" id="KW-0675">Receptor</keyword>
<evidence type="ECO:0000256" key="8">
    <source>
        <dbReference type="ARBA" id="ARBA00023170"/>
    </source>
</evidence>